<reference evidence="2 3" key="1">
    <citation type="journal article" date="2015" name="BMC Microbiol.">
        <title>Lactobacillus ruminis strains cluster according to their mammalian gut source.</title>
        <authorList>
            <person name="O' Donnell M.M."/>
            <person name="Harris H.M."/>
            <person name="Lynch D.B."/>
            <person name="Ross R.P."/>
            <person name="O'Toole P.W."/>
        </authorList>
    </citation>
    <scope>NUCLEOTIDE SEQUENCE [LARGE SCALE GENOMIC DNA]</scope>
    <source>
        <strain evidence="2 3">ATCC 27780</strain>
    </source>
</reference>
<organism evidence="2 3">
    <name type="scientific">Ligilactobacillus ruminis</name>
    <dbReference type="NCBI Taxonomy" id="1623"/>
    <lineage>
        <taxon>Bacteria</taxon>
        <taxon>Bacillati</taxon>
        <taxon>Bacillota</taxon>
        <taxon>Bacilli</taxon>
        <taxon>Lactobacillales</taxon>
        <taxon>Lactobacillaceae</taxon>
        <taxon>Ligilactobacillus</taxon>
    </lineage>
</organism>
<name>A0A837IPE5_9LACO</name>
<protein>
    <submittedName>
        <fullName evidence="2">Uncharacterized protein</fullName>
    </submittedName>
</protein>
<keyword evidence="1" id="KW-0472">Membrane</keyword>
<accession>A0A837IPE5</accession>
<sequence>MRLLKRWAWWTIVGIVLAVFFVGYGYTRKAETQKYYNQAIEAGKQSIRDGNYDAAKLSYRDALKKKPNDDFATTVVDQLTDYQRGMKDMNNGKYADACQKFQCVANVDSGSSLLVQRSSGLATELKEVIKERKIFLKAYKKAKTLSENYEYTASNTKLAVILGYGSINESYYRDVYNNARKLKEYNDRILRSLGYTVDDDSTDANKTRSQKYSKNTKQDVFSGISDSAASAAESKMTDAQVKQARKDLKAQGLNEKAFTDEQVRQVILRAKHEGKSVKQVADEFK</sequence>
<gene>
    <name evidence="2" type="ORF">LRB_1319</name>
</gene>
<dbReference type="InterPro" id="IPR011990">
    <property type="entry name" value="TPR-like_helical_dom_sf"/>
</dbReference>
<evidence type="ECO:0000313" key="3">
    <source>
        <dbReference type="Proteomes" id="UP000035618"/>
    </source>
</evidence>
<keyword evidence="1" id="KW-0812">Transmembrane</keyword>
<feature type="transmembrane region" description="Helical" evidence="1">
    <location>
        <begin position="7"/>
        <end position="26"/>
    </location>
</feature>
<dbReference type="Proteomes" id="UP000035618">
    <property type="component" value="Unassembled WGS sequence"/>
</dbReference>
<keyword evidence="1" id="KW-1133">Transmembrane helix</keyword>
<dbReference type="RefSeq" id="WP_225354895.1">
    <property type="nucleotide sequence ID" value="NZ_JHAJ01000098.1"/>
</dbReference>
<dbReference type="AlphaFoldDB" id="A0A837IPE5"/>
<evidence type="ECO:0000313" key="2">
    <source>
        <dbReference type="EMBL" id="KLA45718.1"/>
    </source>
</evidence>
<dbReference type="SUPFAM" id="SSF48452">
    <property type="entry name" value="TPR-like"/>
    <property type="match status" value="1"/>
</dbReference>
<comment type="caution">
    <text evidence="2">The sequence shown here is derived from an EMBL/GenBank/DDBJ whole genome shotgun (WGS) entry which is preliminary data.</text>
</comment>
<evidence type="ECO:0000256" key="1">
    <source>
        <dbReference type="SAM" id="Phobius"/>
    </source>
</evidence>
<proteinExistence type="predicted"/>
<dbReference type="EMBL" id="JHAJ01000098">
    <property type="protein sequence ID" value="KLA45718.1"/>
    <property type="molecule type" value="Genomic_DNA"/>
</dbReference>